<dbReference type="EMBL" id="JAATIQ010000080">
    <property type="protein sequence ID" value="KAF4387055.1"/>
    <property type="molecule type" value="Genomic_DNA"/>
</dbReference>
<evidence type="ECO:0000256" key="15">
    <source>
        <dbReference type="SAM" id="SignalP"/>
    </source>
</evidence>
<dbReference type="FunFam" id="3.30.430.20:FF:000008">
    <property type="entry name" value="cysteine-rich repeat secretory protein 3"/>
    <property type="match status" value="1"/>
</dbReference>
<dbReference type="InterPro" id="IPR051378">
    <property type="entry name" value="Cell2Cell_Antifungal"/>
</dbReference>
<feature type="domain" description="Gnk2-homologous" evidence="16">
    <location>
        <begin position="31"/>
        <end position="134"/>
    </location>
</feature>
<dbReference type="InterPro" id="IPR002902">
    <property type="entry name" value="GNK2"/>
</dbReference>
<protein>
    <recommendedName>
        <fullName evidence="16">Gnk2-homologous domain-containing protein</fullName>
    </recommendedName>
</protein>
<dbReference type="PANTHER" id="PTHR32080:SF36">
    <property type="entry name" value="PLASMODESMATA-LOCATED PROTEIN 1"/>
    <property type="match status" value="1"/>
</dbReference>
<dbReference type="Gene3D" id="3.30.430.20">
    <property type="entry name" value="Gnk2 domain, C-X8-C-X2-C motif"/>
    <property type="match status" value="2"/>
</dbReference>
<keyword evidence="3" id="KW-1003">Cell membrane</keyword>
<evidence type="ECO:0000256" key="2">
    <source>
        <dbReference type="ARBA" id="ARBA00022448"/>
    </source>
</evidence>
<evidence type="ECO:0000256" key="10">
    <source>
        <dbReference type="ARBA" id="ARBA00023136"/>
    </source>
</evidence>
<keyword evidence="8" id="KW-0965">Cell junction</keyword>
<accession>A0A7J6GVZ1</accession>
<evidence type="ECO:0000256" key="1">
    <source>
        <dbReference type="ARBA" id="ARBA00004251"/>
    </source>
</evidence>
<feature type="domain" description="Gnk2-homologous" evidence="16">
    <location>
        <begin position="146"/>
        <end position="246"/>
    </location>
</feature>
<keyword evidence="9 14" id="KW-1133">Transmembrane helix</keyword>
<keyword evidence="18" id="KW-1185">Reference proteome</keyword>
<name>A0A7J6GVZ1_CANSA</name>
<evidence type="ECO:0000256" key="4">
    <source>
        <dbReference type="ARBA" id="ARBA00022581"/>
    </source>
</evidence>
<proteinExistence type="inferred from homology"/>
<dbReference type="CDD" id="cd23509">
    <property type="entry name" value="Gnk2-like"/>
    <property type="match status" value="1"/>
</dbReference>
<evidence type="ECO:0000313" key="17">
    <source>
        <dbReference type="EMBL" id="KAF4387055.1"/>
    </source>
</evidence>
<dbReference type="PROSITE" id="PS51473">
    <property type="entry name" value="GNK2"/>
    <property type="match status" value="2"/>
</dbReference>
<keyword evidence="11" id="KW-1015">Disulfide bond</keyword>
<evidence type="ECO:0000256" key="6">
    <source>
        <dbReference type="ARBA" id="ARBA00022729"/>
    </source>
</evidence>
<dbReference type="GO" id="GO:0010497">
    <property type="term" value="P:plasmodesmata-mediated intercellular transport"/>
    <property type="evidence" value="ECO:0007669"/>
    <property type="project" value="TreeGrafter"/>
</dbReference>
<dbReference type="OrthoDB" id="1926347at2759"/>
<evidence type="ECO:0000256" key="13">
    <source>
        <dbReference type="ARBA" id="ARBA00038393"/>
    </source>
</evidence>
<evidence type="ECO:0000256" key="14">
    <source>
        <dbReference type="SAM" id="Phobius"/>
    </source>
</evidence>
<evidence type="ECO:0000256" key="8">
    <source>
        <dbReference type="ARBA" id="ARBA00022949"/>
    </source>
</evidence>
<dbReference type="FunFam" id="3.30.430.20:FF:000001">
    <property type="entry name" value="cysteine-rich repeat secretory protein 3"/>
    <property type="match status" value="1"/>
</dbReference>
<dbReference type="GO" id="GO:0046739">
    <property type="term" value="P:transport of virus in multicellular host"/>
    <property type="evidence" value="ECO:0007669"/>
    <property type="project" value="UniProtKB-ARBA"/>
</dbReference>
<keyword evidence="7" id="KW-0677">Repeat</keyword>
<organism evidence="17 18">
    <name type="scientific">Cannabis sativa</name>
    <name type="common">Hemp</name>
    <name type="synonym">Marijuana</name>
    <dbReference type="NCBI Taxonomy" id="3483"/>
    <lineage>
        <taxon>Eukaryota</taxon>
        <taxon>Viridiplantae</taxon>
        <taxon>Streptophyta</taxon>
        <taxon>Embryophyta</taxon>
        <taxon>Tracheophyta</taxon>
        <taxon>Spermatophyta</taxon>
        <taxon>Magnoliopsida</taxon>
        <taxon>eudicotyledons</taxon>
        <taxon>Gunneridae</taxon>
        <taxon>Pentapetalae</taxon>
        <taxon>rosids</taxon>
        <taxon>fabids</taxon>
        <taxon>Rosales</taxon>
        <taxon>Cannabaceae</taxon>
        <taxon>Cannabis</taxon>
    </lineage>
</organism>
<comment type="subcellular location">
    <subcellularLocation>
        <location evidence="12">Cell junction</location>
        <location evidence="12">Plasmodesma</location>
    </subcellularLocation>
    <subcellularLocation>
        <location evidence="1">Cell membrane</location>
        <topology evidence="1">Single-pass type I membrane protein</topology>
    </subcellularLocation>
</comment>
<feature type="signal peptide" evidence="15">
    <location>
        <begin position="1"/>
        <end position="27"/>
    </location>
</feature>
<dbReference type="Proteomes" id="UP000583929">
    <property type="component" value="Unassembled WGS sequence"/>
</dbReference>
<dbReference type="PANTHER" id="PTHR32080">
    <property type="entry name" value="ANTIFUNGAL PROTEIN GINKBILOBIN-2-LIKE"/>
    <property type="match status" value="1"/>
</dbReference>
<evidence type="ECO:0000256" key="7">
    <source>
        <dbReference type="ARBA" id="ARBA00022737"/>
    </source>
</evidence>
<dbReference type="AlphaFoldDB" id="A0A7J6GVZ1"/>
<dbReference type="Pfam" id="PF01657">
    <property type="entry name" value="Stress-antifung"/>
    <property type="match status" value="2"/>
</dbReference>
<evidence type="ECO:0000259" key="16">
    <source>
        <dbReference type="PROSITE" id="PS51473"/>
    </source>
</evidence>
<evidence type="ECO:0000256" key="12">
    <source>
        <dbReference type="ARBA" id="ARBA00024184"/>
    </source>
</evidence>
<sequence>MGIQKTQPFLLSLTLFLSTIFSGVTTGADYTKMVYKGCADQKFQDPNGIYSQTLKTLFQSLLTQSQQKPFSTTTSGEGQSSITGWYQCRGDLTTAQCSDCVGKIPDMATKLCDRAVAARVQLHGCYLRYEVYGFKQVSESELLYKTCGSIHGKGGNNNNNNNGFEQKRDTAFEMVEEGVKSGNSLFYTGSYQSVYVLGQCEGDLDGDGCGDCVKKAIEKVSSECGDYISGQVYLQKCYLSYSYYPNGVPATGIVNGNGNGISSTTTNEGGTGKNHTERTVAIAVGGVAALGFLIVCLLFVRSVMKKRGGKHRG</sequence>
<evidence type="ECO:0000256" key="5">
    <source>
        <dbReference type="ARBA" id="ARBA00022692"/>
    </source>
</evidence>
<gene>
    <name evidence="17" type="ORF">G4B88_024627</name>
</gene>
<keyword evidence="2" id="KW-0813">Transport</keyword>
<dbReference type="GO" id="GO:0009506">
    <property type="term" value="C:plasmodesma"/>
    <property type="evidence" value="ECO:0007669"/>
    <property type="project" value="UniProtKB-SubCell"/>
</dbReference>
<keyword evidence="5 14" id="KW-0812">Transmembrane</keyword>
<evidence type="ECO:0000256" key="11">
    <source>
        <dbReference type="ARBA" id="ARBA00023157"/>
    </source>
</evidence>
<reference evidence="17 18" key="1">
    <citation type="journal article" date="2020" name="bioRxiv">
        <title>Sequence and annotation of 42 cannabis genomes reveals extensive copy number variation in cannabinoid synthesis and pathogen resistance genes.</title>
        <authorList>
            <person name="Mckernan K.J."/>
            <person name="Helbert Y."/>
            <person name="Kane L.T."/>
            <person name="Ebling H."/>
            <person name="Zhang L."/>
            <person name="Liu B."/>
            <person name="Eaton Z."/>
            <person name="Mclaughlin S."/>
            <person name="Kingan S."/>
            <person name="Baybayan P."/>
            <person name="Concepcion G."/>
            <person name="Jordan M."/>
            <person name="Riva A."/>
            <person name="Barbazuk W."/>
            <person name="Harkins T."/>
        </authorList>
    </citation>
    <scope>NUCLEOTIDE SEQUENCE [LARGE SCALE GENOMIC DNA]</scope>
    <source>
        <strain evidence="18">cv. Jamaican Lion 4</strain>
        <tissue evidence="17">Leaf</tissue>
    </source>
</reference>
<keyword evidence="6 15" id="KW-0732">Signal</keyword>
<keyword evidence="4" id="KW-0945">Host-virus interaction</keyword>
<feature type="transmembrane region" description="Helical" evidence="14">
    <location>
        <begin position="280"/>
        <end position="300"/>
    </location>
</feature>
<comment type="caution">
    <text evidence="17">The sequence shown here is derived from an EMBL/GenBank/DDBJ whole genome shotgun (WGS) entry which is preliminary data.</text>
</comment>
<dbReference type="GO" id="GO:0005886">
    <property type="term" value="C:plasma membrane"/>
    <property type="evidence" value="ECO:0007669"/>
    <property type="project" value="UniProtKB-SubCell"/>
</dbReference>
<feature type="chain" id="PRO_5029578593" description="Gnk2-homologous domain-containing protein" evidence="15">
    <location>
        <begin position="28"/>
        <end position="313"/>
    </location>
</feature>
<keyword evidence="10 14" id="KW-0472">Membrane</keyword>
<evidence type="ECO:0000256" key="9">
    <source>
        <dbReference type="ARBA" id="ARBA00022989"/>
    </source>
</evidence>
<evidence type="ECO:0000256" key="3">
    <source>
        <dbReference type="ARBA" id="ARBA00022475"/>
    </source>
</evidence>
<comment type="similarity">
    <text evidence="13">Belongs to the cysteine-rich repeat secretory protein family. Plasmodesmata-located proteins (PDLD) subfamily.</text>
</comment>
<dbReference type="InterPro" id="IPR038408">
    <property type="entry name" value="GNK2_sf"/>
</dbReference>
<evidence type="ECO:0000313" key="18">
    <source>
        <dbReference type="Proteomes" id="UP000583929"/>
    </source>
</evidence>